<keyword evidence="6" id="KW-1133">Transmembrane helix</keyword>
<evidence type="ECO:0000256" key="9">
    <source>
        <dbReference type="ARBA" id="ARBA00037549"/>
    </source>
</evidence>
<organism evidence="15 16">
    <name type="scientific">Ignelater luminosus</name>
    <name type="common">Cucubano</name>
    <name type="synonym">Pyrophorus luminosus</name>
    <dbReference type="NCBI Taxonomy" id="2038154"/>
    <lineage>
        <taxon>Eukaryota</taxon>
        <taxon>Metazoa</taxon>
        <taxon>Ecdysozoa</taxon>
        <taxon>Arthropoda</taxon>
        <taxon>Hexapoda</taxon>
        <taxon>Insecta</taxon>
        <taxon>Pterygota</taxon>
        <taxon>Neoptera</taxon>
        <taxon>Endopterygota</taxon>
        <taxon>Coleoptera</taxon>
        <taxon>Polyphaga</taxon>
        <taxon>Elateriformia</taxon>
        <taxon>Elateroidea</taxon>
        <taxon>Elateridae</taxon>
        <taxon>Agrypninae</taxon>
        <taxon>Pyrophorini</taxon>
        <taxon>Ignelater</taxon>
    </lineage>
</organism>
<keyword evidence="5" id="KW-0677">Repeat</keyword>
<evidence type="ECO:0000256" key="7">
    <source>
        <dbReference type="ARBA" id="ARBA00023128"/>
    </source>
</evidence>
<dbReference type="Gene3D" id="1.50.40.10">
    <property type="entry name" value="Mitochondrial carrier domain"/>
    <property type="match status" value="1"/>
</dbReference>
<dbReference type="PANTHER" id="PTHR24089">
    <property type="entry name" value="SOLUTE CARRIER FAMILY 25"/>
    <property type="match status" value="1"/>
</dbReference>
<evidence type="ECO:0000256" key="6">
    <source>
        <dbReference type="ARBA" id="ARBA00022989"/>
    </source>
</evidence>
<dbReference type="PROSITE" id="PS50920">
    <property type="entry name" value="SOLCAR"/>
    <property type="match status" value="3"/>
</dbReference>
<comment type="function">
    <text evidence="9">Mitochondrial transporter mediating uptake of thiamine diphosphate into mitochondria. It is not clear if the antiporter activity is affected by the membrane potential or by the proton electrochemical gradient.</text>
</comment>
<evidence type="ECO:0000256" key="4">
    <source>
        <dbReference type="ARBA" id="ARBA00022692"/>
    </source>
</evidence>
<comment type="subcellular location">
    <subcellularLocation>
        <location evidence="1">Mitochondrion membrane</location>
        <topology evidence="1">Multi-pass membrane protein</topology>
    </subcellularLocation>
</comment>
<dbReference type="EMBL" id="VTPC01090876">
    <property type="protein sequence ID" value="KAF2881021.1"/>
    <property type="molecule type" value="Genomic_DNA"/>
</dbReference>
<evidence type="ECO:0000256" key="2">
    <source>
        <dbReference type="ARBA" id="ARBA00006375"/>
    </source>
</evidence>
<dbReference type="GO" id="GO:0090422">
    <property type="term" value="F:thiamine pyrophosphate transmembrane transporter activity"/>
    <property type="evidence" value="ECO:0007669"/>
    <property type="project" value="UniProtKB-ARBA"/>
</dbReference>
<dbReference type="Pfam" id="PF00153">
    <property type="entry name" value="Mito_carr"/>
    <property type="match status" value="3"/>
</dbReference>
<dbReference type="GO" id="GO:0031966">
    <property type="term" value="C:mitochondrial membrane"/>
    <property type="evidence" value="ECO:0007669"/>
    <property type="project" value="UniProtKB-SubCell"/>
</dbReference>
<dbReference type="Proteomes" id="UP000801492">
    <property type="component" value="Unassembled WGS sequence"/>
</dbReference>
<feature type="repeat" description="Solcar" evidence="13">
    <location>
        <begin position="212"/>
        <end position="307"/>
    </location>
</feature>
<evidence type="ECO:0000313" key="16">
    <source>
        <dbReference type="Proteomes" id="UP000801492"/>
    </source>
</evidence>
<keyword evidence="4 13" id="KW-0812">Transmembrane</keyword>
<feature type="repeat" description="Solcar" evidence="13">
    <location>
        <begin position="113"/>
        <end position="200"/>
    </location>
</feature>
<evidence type="ECO:0000256" key="10">
    <source>
        <dbReference type="ARBA" id="ARBA00040836"/>
    </source>
</evidence>
<dbReference type="SUPFAM" id="SSF103506">
    <property type="entry name" value="Mitochondrial carrier"/>
    <property type="match status" value="1"/>
</dbReference>
<comment type="catalytic activity">
    <reaction evidence="12">
        <text>thiamine phosphate(out) + thiamine diphosphate(in) = thiamine phosphate(in) + thiamine diphosphate(out)</text>
        <dbReference type="Rhea" id="RHEA:73383"/>
        <dbReference type="ChEBI" id="CHEBI:37575"/>
        <dbReference type="ChEBI" id="CHEBI:58937"/>
    </reaction>
</comment>
<dbReference type="InterPro" id="IPR018108">
    <property type="entry name" value="MCP_transmembrane"/>
</dbReference>
<evidence type="ECO:0000256" key="11">
    <source>
        <dbReference type="ARBA" id="ARBA00041879"/>
    </source>
</evidence>
<accession>A0A8K0C944</accession>
<evidence type="ECO:0000256" key="13">
    <source>
        <dbReference type="PROSITE-ProRule" id="PRU00282"/>
    </source>
</evidence>
<dbReference type="InterPro" id="IPR002067">
    <property type="entry name" value="MCP"/>
</dbReference>
<keyword evidence="8 13" id="KW-0472">Membrane</keyword>
<evidence type="ECO:0000256" key="1">
    <source>
        <dbReference type="ARBA" id="ARBA00004225"/>
    </source>
</evidence>
<comment type="similarity">
    <text evidence="2 14">Belongs to the mitochondrial carrier (TC 2.A.29) family.</text>
</comment>
<dbReference type="AlphaFoldDB" id="A0A8K0C944"/>
<evidence type="ECO:0000256" key="3">
    <source>
        <dbReference type="ARBA" id="ARBA00022448"/>
    </source>
</evidence>
<keyword evidence="3 14" id="KW-0813">Transport</keyword>
<dbReference type="FunFam" id="1.50.40.10:FF:000011">
    <property type="entry name" value="Mitochondrial thiamine pyrophosphate carrier 1"/>
    <property type="match status" value="1"/>
</dbReference>
<comment type="caution">
    <text evidence="15">The sequence shown here is derived from an EMBL/GenBank/DDBJ whole genome shotgun (WGS) entry which is preliminary data.</text>
</comment>
<evidence type="ECO:0000256" key="12">
    <source>
        <dbReference type="ARBA" id="ARBA00050799"/>
    </source>
</evidence>
<dbReference type="OrthoDB" id="18574at2759"/>
<evidence type="ECO:0000256" key="14">
    <source>
        <dbReference type="RuleBase" id="RU000488"/>
    </source>
</evidence>
<name>A0A8K0C944_IGNLU</name>
<evidence type="ECO:0000256" key="5">
    <source>
        <dbReference type="ARBA" id="ARBA00022737"/>
    </source>
</evidence>
<sequence>MVGFDIRQKNLTHYDIMFAGAASGFITRATCQPLDVLKIRFQLQVEPISKTVRSKYHSMPQAVRLICKEEGIKALWKGHIPAQFLSVVYGLVQFWTFEVLTKQAHLTNLNVSFKPLVNFSCGAIAGCSATVASFPFDVVRTRLVAQSERNKLYLSVTGAFKHIIKNESVLVLYKGLLPTFIQVAPHAGVQFMCYKIFDGFYRSLVNIDNSVFTLPGSVVSGSLAGLVAKASIYPLDLVKKRMQIQGVEHHRREFGTVFVCKGMIDCFIKMYHTEGILGLFKGLNPSLVKAVVTTAIHFSSYECVCKIISDIRS</sequence>
<evidence type="ECO:0000256" key="8">
    <source>
        <dbReference type="ARBA" id="ARBA00023136"/>
    </source>
</evidence>
<protein>
    <recommendedName>
        <fullName evidence="10">Mitochondrial thiamine pyrophosphate carrier</fullName>
    </recommendedName>
    <alternativeName>
        <fullName evidence="11">Solute carrier family 25 member 19</fullName>
    </alternativeName>
</protein>
<keyword evidence="7" id="KW-0496">Mitochondrion</keyword>
<feature type="repeat" description="Solcar" evidence="13">
    <location>
        <begin position="11"/>
        <end position="103"/>
    </location>
</feature>
<evidence type="ECO:0000313" key="15">
    <source>
        <dbReference type="EMBL" id="KAF2881021.1"/>
    </source>
</evidence>
<reference evidence="15" key="1">
    <citation type="submission" date="2019-08" db="EMBL/GenBank/DDBJ databases">
        <title>The genome of the North American firefly Photinus pyralis.</title>
        <authorList>
            <consortium name="Photinus pyralis genome working group"/>
            <person name="Fallon T.R."/>
            <person name="Sander Lower S.E."/>
            <person name="Weng J.-K."/>
        </authorList>
    </citation>
    <scope>NUCLEOTIDE SEQUENCE</scope>
    <source>
        <strain evidence="15">TRF0915ILg1</strain>
        <tissue evidence="15">Whole body</tissue>
    </source>
</reference>
<dbReference type="InterPro" id="IPR023395">
    <property type="entry name" value="MCP_dom_sf"/>
</dbReference>
<gene>
    <name evidence="15" type="ORF">ILUMI_25169</name>
</gene>
<proteinExistence type="inferred from homology"/>
<dbReference type="PRINTS" id="PR00926">
    <property type="entry name" value="MITOCARRIER"/>
</dbReference>
<keyword evidence="16" id="KW-1185">Reference proteome</keyword>